<evidence type="ECO:0000256" key="5">
    <source>
        <dbReference type="PROSITE-ProRule" id="PRU00335"/>
    </source>
</evidence>
<dbReference type="EMBL" id="FNVT01000011">
    <property type="protein sequence ID" value="SEG97948.1"/>
    <property type="molecule type" value="Genomic_DNA"/>
</dbReference>
<dbReference type="PROSITE" id="PS50977">
    <property type="entry name" value="HTH_TETR_2"/>
    <property type="match status" value="1"/>
</dbReference>
<dbReference type="InterPro" id="IPR001647">
    <property type="entry name" value="HTH_TetR"/>
</dbReference>
<dbReference type="InterPro" id="IPR036271">
    <property type="entry name" value="Tet_transcr_reg_TetR-rel_C_sf"/>
</dbReference>
<dbReference type="GO" id="GO:0000976">
    <property type="term" value="F:transcription cis-regulatory region binding"/>
    <property type="evidence" value="ECO:0007669"/>
    <property type="project" value="TreeGrafter"/>
</dbReference>
<keyword evidence="1" id="KW-0678">Repressor</keyword>
<evidence type="ECO:0000256" key="1">
    <source>
        <dbReference type="ARBA" id="ARBA00022491"/>
    </source>
</evidence>
<reference evidence="7 8" key="1">
    <citation type="submission" date="2016-10" db="EMBL/GenBank/DDBJ databases">
        <authorList>
            <person name="de Groot N.N."/>
        </authorList>
    </citation>
    <scope>NUCLEOTIDE SEQUENCE [LARGE SCALE GENOMIC DNA]</scope>
    <source>
        <strain evidence="7 8">CGMCC 4.7037</strain>
    </source>
</reference>
<dbReference type="GO" id="GO:0003700">
    <property type="term" value="F:DNA-binding transcription factor activity"/>
    <property type="evidence" value="ECO:0007669"/>
    <property type="project" value="TreeGrafter"/>
</dbReference>
<organism evidence="7 8">
    <name type="scientific">Nonomuraea solani</name>
    <dbReference type="NCBI Taxonomy" id="1144553"/>
    <lineage>
        <taxon>Bacteria</taxon>
        <taxon>Bacillati</taxon>
        <taxon>Actinomycetota</taxon>
        <taxon>Actinomycetes</taxon>
        <taxon>Streptosporangiales</taxon>
        <taxon>Streptosporangiaceae</taxon>
        <taxon>Nonomuraea</taxon>
    </lineage>
</organism>
<protein>
    <submittedName>
        <fullName evidence="7">DNA-binding transcriptional regulator YbjK</fullName>
    </submittedName>
</protein>
<keyword evidence="8" id="KW-1185">Reference proteome</keyword>
<evidence type="ECO:0000313" key="8">
    <source>
        <dbReference type="Proteomes" id="UP000236732"/>
    </source>
</evidence>
<feature type="DNA-binding region" description="H-T-H motif" evidence="5">
    <location>
        <begin position="38"/>
        <end position="57"/>
    </location>
</feature>
<evidence type="ECO:0000259" key="6">
    <source>
        <dbReference type="PROSITE" id="PS50977"/>
    </source>
</evidence>
<evidence type="ECO:0000256" key="4">
    <source>
        <dbReference type="ARBA" id="ARBA00023163"/>
    </source>
</evidence>
<dbReference type="InterPro" id="IPR039538">
    <property type="entry name" value="BetI_C"/>
</dbReference>
<dbReference type="InterPro" id="IPR050109">
    <property type="entry name" value="HTH-type_TetR-like_transc_reg"/>
</dbReference>
<dbReference type="InterPro" id="IPR009057">
    <property type="entry name" value="Homeodomain-like_sf"/>
</dbReference>
<evidence type="ECO:0000313" key="7">
    <source>
        <dbReference type="EMBL" id="SEG97948.1"/>
    </source>
</evidence>
<evidence type="ECO:0000256" key="2">
    <source>
        <dbReference type="ARBA" id="ARBA00023015"/>
    </source>
</evidence>
<dbReference type="Gene3D" id="1.10.357.10">
    <property type="entry name" value="Tetracycline Repressor, domain 2"/>
    <property type="match status" value="1"/>
</dbReference>
<dbReference type="PANTHER" id="PTHR30055">
    <property type="entry name" value="HTH-TYPE TRANSCRIPTIONAL REGULATOR RUTR"/>
    <property type="match status" value="1"/>
</dbReference>
<dbReference type="Pfam" id="PF13977">
    <property type="entry name" value="TetR_C_6"/>
    <property type="match status" value="1"/>
</dbReference>
<sequence>MYWYGEWVPRRVDHDERRTGIARALWRVAEAKGLDRVSLREVAAEAGMSLGRLQHYFGTREDMMVFAVEFMNKRNVERVAERMLAMGGQDPLTRLRAIVMEMLPVDARAQAGSLINVSFLLEAARSEPLGEYARKRALALRGLLEGQIALAMRAGRLDPRLDPEAEAALLVGLADGLRAGFHLGALTAERTVELMEIHLARLNTPV</sequence>
<keyword evidence="4" id="KW-0804">Transcription</keyword>
<dbReference type="SUPFAM" id="SSF48498">
    <property type="entry name" value="Tetracyclin repressor-like, C-terminal domain"/>
    <property type="match status" value="1"/>
</dbReference>
<dbReference type="PANTHER" id="PTHR30055:SF234">
    <property type="entry name" value="HTH-TYPE TRANSCRIPTIONAL REGULATOR BETI"/>
    <property type="match status" value="1"/>
</dbReference>
<name>A0A1H6EJ89_9ACTN</name>
<evidence type="ECO:0000256" key="3">
    <source>
        <dbReference type="ARBA" id="ARBA00023125"/>
    </source>
</evidence>
<dbReference type="SUPFAM" id="SSF46689">
    <property type="entry name" value="Homeodomain-like"/>
    <property type="match status" value="1"/>
</dbReference>
<gene>
    <name evidence="7" type="ORF">SAMN05444920_111122</name>
</gene>
<dbReference type="Proteomes" id="UP000236732">
    <property type="component" value="Unassembled WGS sequence"/>
</dbReference>
<proteinExistence type="predicted"/>
<keyword evidence="2" id="KW-0805">Transcription regulation</keyword>
<dbReference type="Pfam" id="PF00440">
    <property type="entry name" value="TetR_N"/>
    <property type="match status" value="1"/>
</dbReference>
<feature type="domain" description="HTH tetR-type" evidence="6">
    <location>
        <begin position="15"/>
        <end position="75"/>
    </location>
</feature>
<accession>A0A1H6EJ89</accession>
<dbReference type="AlphaFoldDB" id="A0A1H6EJ89"/>
<keyword evidence="3 5" id="KW-0238">DNA-binding</keyword>